<feature type="binding site" evidence="11">
    <location>
        <position position="381"/>
    </location>
    <ligand>
        <name>substrate</name>
    </ligand>
</feature>
<dbReference type="KEGG" id="cpro:CPRO_14810"/>
<feature type="binding site" evidence="11">
    <location>
        <position position="397"/>
    </location>
    <ligand>
        <name>ATP</name>
        <dbReference type="ChEBI" id="CHEBI:30616"/>
    </ligand>
</feature>
<dbReference type="GO" id="GO:0009073">
    <property type="term" value="P:aromatic amino acid family biosynthetic process"/>
    <property type="evidence" value="ECO:0007669"/>
    <property type="project" value="UniProtKB-KW"/>
</dbReference>
<comment type="function">
    <text evidence="11">Catalyzes the specific phosphorylation of the 3-hydroxyl group of shikimic acid using ATP as a cosubstrate.</text>
</comment>
<evidence type="ECO:0000256" key="6">
    <source>
        <dbReference type="ARBA" id="ARBA00022741"/>
    </source>
</evidence>
<dbReference type="InterPro" id="IPR046346">
    <property type="entry name" value="Aminoacid_DH-like_N_sf"/>
</dbReference>
<keyword evidence="15" id="KW-1185">Reference proteome</keyword>
<dbReference type="GO" id="GO:0000287">
    <property type="term" value="F:magnesium ion binding"/>
    <property type="evidence" value="ECO:0007669"/>
    <property type="project" value="UniProtKB-UniRule"/>
</dbReference>
<reference evidence="14" key="4">
    <citation type="submission" date="2016-11" db="EMBL/GenBank/DDBJ databases">
        <authorList>
            <person name="Varghese N."/>
            <person name="Submissions S."/>
        </authorList>
    </citation>
    <scope>NUCLEOTIDE SEQUENCE</scope>
    <source>
        <strain evidence="14">DSM 1682</strain>
    </source>
</reference>
<dbReference type="PRINTS" id="PR01100">
    <property type="entry name" value="SHIKIMTKNASE"/>
</dbReference>
<dbReference type="Proteomes" id="UP000184204">
    <property type="component" value="Unassembled WGS sequence"/>
</dbReference>
<evidence type="ECO:0000256" key="2">
    <source>
        <dbReference type="ARBA" id="ARBA00004871"/>
    </source>
</evidence>
<comment type="similarity">
    <text evidence="11">Belongs to the shikimate kinase family.</text>
</comment>
<evidence type="ECO:0000313" key="13">
    <source>
        <dbReference type="EMBL" id="AMJ41074.1"/>
    </source>
</evidence>
<evidence type="ECO:0000256" key="8">
    <source>
        <dbReference type="ARBA" id="ARBA00022840"/>
    </source>
</evidence>
<dbReference type="AlphaFoldDB" id="A0A0X1U815"/>
<dbReference type="OrthoDB" id="9792692at2"/>
<dbReference type="GO" id="GO:0004764">
    <property type="term" value="F:shikimate 3-dehydrogenase (NADP+) activity"/>
    <property type="evidence" value="ECO:0007669"/>
    <property type="project" value="InterPro"/>
</dbReference>
<dbReference type="Pfam" id="PF08501">
    <property type="entry name" value="Shikimate_dh_N"/>
    <property type="match status" value="1"/>
</dbReference>
<dbReference type="EC" id="2.7.1.71" evidence="3 11"/>
<keyword evidence="11" id="KW-0460">Magnesium</keyword>
<dbReference type="GO" id="GO:0008652">
    <property type="term" value="P:amino acid biosynthetic process"/>
    <property type="evidence" value="ECO:0007669"/>
    <property type="project" value="UniProtKB-KW"/>
</dbReference>
<dbReference type="GO" id="GO:0050661">
    <property type="term" value="F:NADP binding"/>
    <property type="evidence" value="ECO:0007669"/>
    <property type="project" value="TreeGrafter"/>
</dbReference>
<dbReference type="PANTHER" id="PTHR21089">
    <property type="entry name" value="SHIKIMATE DEHYDROGENASE"/>
    <property type="match status" value="1"/>
</dbReference>
<evidence type="ECO:0000256" key="9">
    <source>
        <dbReference type="ARBA" id="ARBA00023141"/>
    </source>
</evidence>
<dbReference type="GO" id="GO:0004765">
    <property type="term" value="F:shikimate kinase activity"/>
    <property type="evidence" value="ECO:0007669"/>
    <property type="project" value="UniProtKB-UniRule"/>
</dbReference>
<keyword evidence="8 11" id="KW-0067">ATP-binding</keyword>
<proteinExistence type="inferred from homology"/>
<keyword evidence="7 11" id="KW-0418">Kinase</keyword>
<keyword evidence="13" id="KW-0560">Oxidoreductase</keyword>
<dbReference type="InterPro" id="IPR013708">
    <property type="entry name" value="Shikimate_DH-bd_N"/>
</dbReference>
<feature type="binding site" evidence="11">
    <location>
        <position position="365"/>
    </location>
    <ligand>
        <name>ATP</name>
        <dbReference type="ChEBI" id="CHEBI:30616"/>
    </ligand>
</feature>
<dbReference type="GO" id="GO:0019632">
    <property type="term" value="P:shikimate metabolic process"/>
    <property type="evidence" value="ECO:0007669"/>
    <property type="project" value="TreeGrafter"/>
</dbReference>
<keyword evidence="9 11" id="KW-0057">Aromatic amino acid biosynthesis</keyword>
<evidence type="ECO:0000256" key="1">
    <source>
        <dbReference type="ARBA" id="ARBA00004842"/>
    </source>
</evidence>
<keyword evidence="11" id="KW-0479">Metal-binding</keyword>
<comment type="catalytic activity">
    <reaction evidence="10 11">
        <text>shikimate + ATP = 3-phosphoshikimate + ADP + H(+)</text>
        <dbReference type="Rhea" id="RHEA:13121"/>
        <dbReference type="ChEBI" id="CHEBI:15378"/>
        <dbReference type="ChEBI" id="CHEBI:30616"/>
        <dbReference type="ChEBI" id="CHEBI:36208"/>
        <dbReference type="ChEBI" id="CHEBI:145989"/>
        <dbReference type="ChEBI" id="CHEBI:456216"/>
        <dbReference type="EC" id="2.7.1.71"/>
    </reaction>
</comment>
<dbReference type="InterPro" id="IPR000623">
    <property type="entry name" value="Shikimate_kinase/TSH1"/>
</dbReference>
<dbReference type="SUPFAM" id="SSF51735">
    <property type="entry name" value="NAD(P)-binding Rossmann-fold domains"/>
    <property type="match status" value="1"/>
</dbReference>
<dbReference type="InterPro" id="IPR022893">
    <property type="entry name" value="Shikimate_DH_fam"/>
</dbReference>
<evidence type="ECO:0000313" key="14">
    <source>
        <dbReference type="EMBL" id="SHE62872.1"/>
    </source>
</evidence>
<dbReference type="SUPFAM" id="SSF52540">
    <property type="entry name" value="P-loop containing nucleoside triphosphate hydrolases"/>
    <property type="match status" value="1"/>
</dbReference>
<reference evidence="16" key="3">
    <citation type="submission" date="2016-11" db="EMBL/GenBank/DDBJ databases">
        <authorList>
            <person name="Jaros S."/>
            <person name="Januszkiewicz K."/>
            <person name="Wedrychowicz H."/>
        </authorList>
    </citation>
    <scope>NUCLEOTIDE SEQUENCE [LARGE SCALE GENOMIC DNA]</scope>
    <source>
        <strain evidence="16">DSM 1682</strain>
    </source>
</reference>
<dbReference type="Gene3D" id="3.40.50.300">
    <property type="entry name" value="P-loop containing nucleotide triphosphate hydrolases"/>
    <property type="match status" value="1"/>
</dbReference>
<evidence type="ECO:0000256" key="4">
    <source>
        <dbReference type="ARBA" id="ARBA00022605"/>
    </source>
</evidence>
<evidence type="ECO:0000256" key="7">
    <source>
        <dbReference type="ARBA" id="ARBA00022777"/>
    </source>
</evidence>
<comment type="pathway">
    <text evidence="1 11">Metabolic intermediate biosynthesis; chorismate biosynthesis; chorismate from D-erythrose 4-phosphate and phosphoenolpyruvate: step 5/7.</text>
</comment>
<keyword evidence="5 11" id="KW-0808">Transferase</keyword>
<evidence type="ECO:0000256" key="11">
    <source>
        <dbReference type="HAMAP-Rule" id="MF_00109"/>
    </source>
</evidence>
<evidence type="ECO:0000256" key="5">
    <source>
        <dbReference type="ARBA" id="ARBA00022679"/>
    </source>
</evidence>
<evidence type="ECO:0000259" key="12">
    <source>
        <dbReference type="Pfam" id="PF08501"/>
    </source>
</evidence>
<dbReference type="EMBL" id="FQUA01000004">
    <property type="protein sequence ID" value="SHE62872.1"/>
    <property type="molecule type" value="Genomic_DNA"/>
</dbReference>
<evidence type="ECO:0000256" key="10">
    <source>
        <dbReference type="ARBA" id="ARBA00048567"/>
    </source>
</evidence>
<dbReference type="InterPro" id="IPR023000">
    <property type="entry name" value="Shikimate_kinase_CS"/>
</dbReference>
<dbReference type="CDD" id="cd01065">
    <property type="entry name" value="NAD_bind_Shikimate_DH"/>
    <property type="match status" value="1"/>
</dbReference>
<dbReference type="HAMAP" id="MF_00109">
    <property type="entry name" value="Shikimate_kinase"/>
    <property type="match status" value="1"/>
</dbReference>
<dbReference type="Pfam" id="PF01202">
    <property type="entry name" value="SKI"/>
    <property type="match status" value="1"/>
</dbReference>
<name>A0A0X1U815_ANAPI</name>
<keyword evidence="11" id="KW-0963">Cytoplasm</keyword>
<feature type="binding site" evidence="11">
    <location>
        <position position="285"/>
    </location>
    <ligand>
        <name>substrate</name>
    </ligand>
</feature>
<dbReference type="InterPro" id="IPR027417">
    <property type="entry name" value="P-loop_NTPase"/>
</dbReference>
<feature type="binding site" evidence="11">
    <location>
        <begin position="263"/>
        <end position="268"/>
    </location>
    <ligand>
        <name>ATP</name>
        <dbReference type="ChEBI" id="CHEBI:30616"/>
    </ligand>
</feature>
<evidence type="ECO:0000256" key="3">
    <source>
        <dbReference type="ARBA" id="ARBA00012154"/>
    </source>
</evidence>
<dbReference type="GO" id="GO:0009423">
    <property type="term" value="P:chorismate biosynthetic process"/>
    <property type="evidence" value="ECO:0007669"/>
    <property type="project" value="UniProtKB-UniRule"/>
</dbReference>
<dbReference type="PROSITE" id="PS01128">
    <property type="entry name" value="SHIKIMATE_KINASE"/>
    <property type="match status" value="1"/>
</dbReference>
<dbReference type="SUPFAM" id="SSF53223">
    <property type="entry name" value="Aminoacid dehydrogenase-like, N-terminal domain"/>
    <property type="match status" value="1"/>
</dbReference>
<protein>
    <recommendedName>
        <fullName evidence="3 11">Shikimate kinase</fullName>
        <shortName evidence="11">SK</shortName>
        <ecNumber evidence="3 11">2.7.1.71</ecNumber>
    </recommendedName>
</protein>
<organism evidence="14 16">
    <name type="scientific">Anaerotignum propionicum DSM 1682</name>
    <dbReference type="NCBI Taxonomy" id="991789"/>
    <lineage>
        <taxon>Bacteria</taxon>
        <taxon>Bacillati</taxon>
        <taxon>Bacillota</taxon>
        <taxon>Clostridia</taxon>
        <taxon>Lachnospirales</taxon>
        <taxon>Anaerotignaceae</taxon>
        <taxon>Anaerotignum</taxon>
    </lineage>
</organism>
<comment type="cofactor">
    <cofactor evidence="11">
        <name>Mg(2+)</name>
        <dbReference type="ChEBI" id="CHEBI:18420"/>
    </cofactor>
    <text evidence="11">Binds 1 Mg(2+) ion per subunit.</text>
</comment>
<dbReference type="PANTHER" id="PTHR21089:SF1">
    <property type="entry name" value="BIFUNCTIONAL 3-DEHYDROQUINATE DEHYDRATASE_SHIKIMATE DEHYDROGENASE, CHLOROPLASTIC"/>
    <property type="match status" value="1"/>
</dbReference>
<feature type="domain" description="Shikimate dehydrogenase substrate binding N-terminal" evidence="12">
    <location>
        <begin position="5"/>
        <end position="79"/>
    </location>
</feature>
<reference evidence="15" key="2">
    <citation type="submission" date="2016-01" db="EMBL/GenBank/DDBJ databases">
        <authorList>
            <person name="Poehlein A."/>
            <person name="Schlien K."/>
            <person name="Gottschalk G."/>
            <person name="Buckel W."/>
            <person name="Daniel R."/>
        </authorList>
    </citation>
    <scope>NUCLEOTIDE SEQUENCE [LARGE SCALE GENOMIC DNA]</scope>
    <source>
        <strain evidence="15">X2</strain>
    </source>
</reference>
<dbReference type="Gene3D" id="3.40.50.10860">
    <property type="entry name" value="Leucine Dehydrogenase, chain A, domain 1"/>
    <property type="match status" value="1"/>
</dbReference>
<comment type="pathway">
    <text evidence="2">Metabolic intermediate biosynthesis; chorismate biosynthesis; chorismate from D-erythrose 4-phosphate and phosphoenolpyruvate: step 4/7.</text>
</comment>
<comment type="subcellular location">
    <subcellularLocation>
        <location evidence="11">Cytoplasm</location>
    </subcellularLocation>
</comment>
<dbReference type="Proteomes" id="UP000068026">
    <property type="component" value="Chromosome"/>
</dbReference>
<gene>
    <name evidence="11" type="primary">aroK</name>
    <name evidence="13" type="synonym">aroE</name>
    <name evidence="13" type="ORF">CPRO_14810</name>
    <name evidence="14" type="ORF">SAMN02745151_01292</name>
</gene>
<keyword evidence="4 11" id="KW-0028">Amino-acid biosynthesis</keyword>
<evidence type="ECO:0000313" key="15">
    <source>
        <dbReference type="Proteomes" id="UP000068026"/>
    </source>
</evidence>
<dbReference type="GO" id="GO:0005524">
    <property type="term" value="F:ATP binding"/>
    <property type="evidence" value="ECO:0007669"/>
    <property type="project" value="UniProtKB-UniRule"/>
</dbReference>
<dbReference type="Gene3D" id="3.40.50.720">
    <property type="entry name" value="NAD(P)-binding Rossmann-like Domain"/>
    <property type="match status" value="1"/>
</dbReference>
<dbReference type="CDD" id="cd00464">
    <property type="entry name" value="SK"/>
    <property type="match status" value="1"/>
</dbReference>
<feature type="binding site" evidence="11">
    <location>
        <position position="331"/>
    </location>
    <ligand>
        <name>substrate</name>
    </ligand>
</feature>
<feature type="binding site" evidence="11">
    <location>
        <position position="309"/>
    </location>
    <ligand>
        <name>substrate</name>
    </ligand>
</feature>
<evidence type="ECO:0000313" key="16">
    <source>
        <dbReference type="Proteomes" id="UP000184204"/>
    </source>
</evidence>
<comment type="subunit">
    <text evidence="11">Monomer.</text>
</comment>
<dbReference type="RefSeq" id="WP_066049681.1">
    <property type="nucleotide sequence ID" value="NZ_CP014223.1"/>
</dbReference>
<dbReference type="GO" id="GO:0005829">
    <property type="term" value="C:cytosol"/>
    <property type="evidence" value="ECO:0007669"/>
    <property type="project" value="TreeGrafter"/>
</dbReference>
<feature type="binding site" evidence="11">
    <location>
        <position position="267"/>
    </location>
    <ligand>
        <name>Mg(2+)</name>
        <dbReference type="ChEBI" id="CHEBI:18420"/>
    </ligand>
</feature>
<reference evidence="13 15" key="1">
    <citation type="journal article" date="2016" name="Genome Announc.">
        <title>Complete Genome Sequence of the Amino Acid-Fermenting Clostridium propionicum X2 (DSM 1682).</title>
        <authorList>
            <person name="Poehlein A."/>
            <person name="Schlien K."/>
            <person name="Chowdhury N.P."/>
            <person name="Gottschalk G."/>
            <person name="Buckel W."/>
            <person name="Daniel R."/>
        </authorList>
    </citation>
    <scope>NUCLEOTIDE SEQUENCE [LARGE SCALE GENOMIC DNA]</scope>
    <source>
        <strain evidence="13 15">X2</strain>
    </source>
</reference>
<dbReference type="EMBL" id="CP014223">
    <property type="protein sequence ID" value="AMJ41074.1"/>
    <property type="molecule type" value="Genomic_DNA"/>
</dbReference>
<sequence length="415" mass="46375">MRYGLIGEKLGHSFSKIIHEQLADYTYDLIPLSTEAFHHFMKQRDFHAINVTIPYKELVMPYLDCIDPKAAAIGAVNTVVHRGNKLYGYNTDYDGFRYMLMKHKVNPKGKKVLLLGRGGAAKACIAVVKDMGVEEVLTVYYKENPETITYQVCYESHRDAQIIINTTPVGMYPNTEESPIDLKGFGNLEAVVDVVYNPLRTKFVLDGFSKGVTAVGGLEMLIGQAKCAVEIFLGRKMENTLIQNLYTALLEERGNLVLIGMSGCGKTTLGKMAAERLGKVFVDIDEEIVMEIGMSIKEYFSKMGESSFRLIERAMVQKFSKQNGLVIATGGGVIKNEENIGDLKQNGRILWVKRDVSLLESGNGRPLAPDAEATARLYRERLPLYERAAEMVCNNNRTAEDGLKELLDKYNQLLS</sequence>
<accession>A0A0X1U815</accession>
<dbReference type="InterPro" id="IPR036291">
    <property type="entry name" value="NAD(P)-bd_dom_sf"/>
</dbReference>
<keyword evidence="6 11" id="KW-0547">Nucleotide-binding</keyword>
<dbReference type="InterPro" id="IPR031322">
    <property type="entry name" value="Shikimate/glucono_kinase"/>
</dbReference>